<accession>A0A1J0ET38</accession>
<evidence type="ECO:0000256" key="8">
    <source>
        <dbReference type="ARBA" id="ARBA00023136"/>
    </source>
</evidence>
<dbReference type="Pfam" id="PF13953">
    <property type="entry name" value="PapC_C"/>
    <property type="match status" value="1"/>
</dbReference>
<feature type="domain" description="PapC-like C-terminal" evidence="11">
    <location>
        <begin position="758"/>
        <end position="820"/>
    </location>
</feature>
<dbReference type="AlphaFoldDB" id="A0A1J0ET38"/>
<dbReference type="InterPro" id="IPR018030">
    <property type="entry name" value="Fimbrial_membr_usher_CS"/>
</dbReference>
<name>A0A1J0ET38_9PSED</name>
<reference evidence="14" key="1">
    <citation type="submission" date="2016-10" db="EMBL/GenBank/DDBJ databases">
        <title>Pseudomonas frederiksbergensis ERGS4:02 complete genome.</title>
        <authorList>
            <person name="Kumar R."/>
            <person name="Acharya V."/>
            <person name="Singh D."/>
        </authorList>
    </citation>
    <scope>NUCLEOTIDE SEQUENCE [LARGE SCALE GENOMIC DNA]</scope>
    <source>
        <strain evidence="14">ERGS4:02</strain>
    </source>
</reference>
<evidence type="ECO:0000256" key="10">
    <source>
        <dbReference type="RuleBase" id="RU003884"/>
    </source>
</evidence>
<dbReference type="InterPro" id="IPR037224">
    <property type="entry name" value="PapC_N_sf"/>
</dbReference>
<evidence type="ECO:0000256" key="4">
    <source>
        <dbReference type="ARBA" id="ARBA00022452"/>
    </source>
</evidence>
<sequence>MPSFTHRRTPVAQRLLPIVMFTGASSVLLDIKSALADAPVEFQSTFMRQLGNHAGDAGALALKTLSASQDLAPGRYLVSIEVNRSFFDQREIEFTANPQGDALSPCLSWQLLQDMGVRLDSLAAPEMPADSCVDLLRLVPGALTELDGGKLLLSISIPQIAMRRDAIGYVDPQRWDYGINSAFINYQASAQQGRNQSGHNSSQDLYLNSGLNLGAWRLRSNNAFRSDSQGERSWTRAYTYLQRDLPGLYSQLTLGETFTPGEVFKSVPIKGIQIASDMSMLPDSQQHYAPVVRGVAQTRARLEIRQNGYPIYSSYVSPGPYEIDDLTIGGGSGELEIILTEADGQVRRFTQPYATLNNLLREGVWRYSTSLGRYNAPSFSSENTSLWQGTLATGAGWNSTLYGGLMANEFYRAGTFGVGRNFGSIGALSLDVTRSSADIDLKDAGRNVQGMSYAVKYGKSFETRTNLRFAGYRYSTEGYRDFSEAVRERSADQRFRGSRRSLLEASVFQNIAADSSLSLTLSQEDFWQSDYQQRQFQFNFNSRYKSLNYSLYASQSLNDEQSNDRQLGLSVSFPLDFGNSTTATFDLRENRGELNQRASLSGRGEGDRLNYRASVSSNERHQQTGELAVGYQTSVASVGAGITQGSAYNNLSLNANGALLAHADGVEFGAYLGETSGLVHVPDIAGVGLLNASSAKTNDRGYALIPYLQPYRVNRVILDTNQLDPNVEIDNGVTQVVPRRGAVVKATFPARTVQRLVLTTRDSQGAPLPFGAQVSNADGEVLGVVGQAGQVLLGTVDGQQTLNVSWGNAATEQCQLQFNVQNMPTEQGYRVQDLTCR</sequence>
<dbReference type="SUPFAM" id="SSF141729">
    <property type="entry name" value="FimD N-terminal domain-like"/>
    <property type="match status" value="1"/>
</dbReference>
<dbReference type="Gene3D" id="2.60.40.2610">
    <property type="entry name" value="Outer membrane usher protein FimD, plug domain"/>
    <property type="match status" value="1"/>
</dbReference>
<keyword evidence="3 10" id="KW-0813">Transport</keyword>
<organism evidence="13 14">
    <name type="scientific">Pseudomonas frederiksbergensis</name>
    <dbReference type="NCBI Taxonomy" id="104087"/>
    <lineage>
        <taxon>Bacteria</taxon>
        <taxon>Pseudomonadati</taxon>
        <taxon>Pseudomonadota</taxon>
        <taxon>Gammaproteobacteria</taxon>
        <taxon>Pseudomonadales</taxon>
        <taxon>Pseudomonadaceae</taxon>
        <taxon>Pseudomonas</taxon>
    </lineage>
</organism>
<evidence type="ECO:0000313" key="13">
    <source>
        <dbReference type="EMBL" id="APC19158.1"/>
    </source>
</evidence>
<comment type="similarity">
    <text evidence="2 10">Belongs to the fimbrial export usher family.</text>
</comment>
<keyword evidence="7" id="KW-0732">Signal</keyword>
<comment type="subcellular location">
    <subcellularLocation>
        <location evidence="1 10">Cell outer membrane</location>
        <topology evidence="1 10">Multi-pass membrane protein</topology>
    </subcellularLocation>
</comment>
<dbReference type="InterPro" id="IPR025949">
    <property type="entry name" value="PapC-like_C"/>
</dbReference>
<dbReference type="PANTHER" id="PTHR30451">
    <property type="entry name" value="OUTER MEMBRANE USHER PROTEIN"/>
    <property type="match status" value="1"/>
</dbReference>
<dbReference type="RefSeq" id="WP_071555670.1">
    <property type="nucleotide sequence ID" value="NZ_CP017886.1"/>
</dbReference>
<keyword evidence="6 10" id="KW-0812">Transmembrane</keyword>
<dbReference type="OrthoDB" id="6554712at2"/>
<dbReference type="Gene3D" id="2.60.40.3110">
    <property type="match status" value="1"/>
</dbReference>
<proteinExistence type="inferred from homology"/>
<evidence type="ECO:0000256" key="3">
    <source>
        <dbReference type="ARBA" id="ARBA00022448"/>
    </source>
</evidence>
<dbReference type="PANTHER" id="PTHR30451:SF21">
    <property type="entry name" value="FIMBRIAL USHER DOMAIN-CONTAINING PROTEIN YDET-RELATED"/>
    <property type="match status" value="1"/>
</dbReference>
<evidence type="ECO:0000256" key="9">
    <source>
        <dbReference type="ARBA" id="ARBA00023237"/>
    </source>
</evidence>
<keyword evidence="4" id="KW-1134">Transmembrane beta strand</keyword>
<evidence type="ECO:0000256" key="7">
    <source>
        <dbReference type="ARBA" id="ARBA00022729"/>
    </source>
</evidence>
<keyword evidence="9 10" id="KW-0998">Cell outer membrane</keyword>
<dbReference type="InterPro" id="IPR042186">
    <property type="entry name" value="FimD_plug_dom"/>
</dbReference>
<feature type="domain" description="PapC N-terminal" evidence="12">
    <location>
        <begin position="42"/>
        <end position="189"/>
    </location>
</feature>
<dbReference type="GO" id="GO:0015473">
    <property type="term" value="F:fimbrial usher porin activity"/>
    <property type="evidence" value="ECO:0007669"/>
    <property type="project" value="InterPro"/>
</dbReference>
<evidence type="ECO:0000259" key="11">
    <source>
        <dbReference type="Pfam" id="PF13953"/>
    </source>
</evidence>
<dbReference type="Pfam" id="PF13954">
    <property type="entry name" value="PapC_N"/>
    <property type="match status" value="1"/>
</dbReference>
<keyword evidence="8 10" id="KW-0472">Membrane</keyword>
<evidence type="ECO:0000313" key="14">
    <source>
        <dbReference type="Proteomes" id="UP000182567"/>
    </source>
</evidence>
<evidence type="ECO:0000256" key="2">
    <source>
        <dbReference type="ARBA" id="ARBA00008064"/>
    </source>
</evidence>
<dbReference type="Gene3D" id="3.10.20.410">
    <property type="match status" value="1"/>
</dbReference>
<gene>
    <name evidence="13" type="ORF">BLL42_01430</name>
</gene>
<dbReference type="GO" id="GO:0009279">
    <property type="term" value="C:cell outer membrane"/>
    <property type="evidence" value="ECO:0007669"/>
    <property type="project" value="UniProtKB-SubCell"/>
</dbReference>
<evidence type="ECO:0000256" key="1">
    <source>
        <dbReference type="ARBA" id="ARBA00004571"/>
    </source>
</evidence>
<evidence type="ECO:0000256" key="6">
    <source>
        <dbReference type="ARBA" id="ARBA00022692"/>
    </source>
</evidence>
<evidence type="ECO:0000259" key="12">
    <source>
        <dbReference type="Pfam" id="PF13954"/>
    </source>
</evidence>
<dbReference type="EMBL" id="CP017886">
    <property type="protein sequence ID" value="APC19158.1"/>
    <property type="molecule type" value="Genomic_DNA"/>
</dbReference>
<protein>
    <submittedName>
        <fullName evidence="13">Ferrous iron transporter B</fullName>
    </submittedName>
</protein>
<dbReference type="InterPro" id="IPR025885">
    <property type="entry name" value="PapC_N"/>
</dbReference>
<dbReference type="PROSITE" id="PS01151">
    <property type="entry name" value="FIMBRIAL_USHER"/>
    <property type="match status" value="1"/>
</dbReference>
<evidence type="ECO:0000256" key="5">
    <source>
        <dbReference type="ARBA" id="ARBA00022558"/>
    </source>
</evidence>
<dbReference type="InterPro" id="IPR043142">
    <property type="entry name" value="PapC-like_C_sf"/>
</dbReference>
<dbReference type="GO" id="GO:0009297">
    <property type="term" value="P:pilus assembly"/>
    <property type="evidence" value="ECO:0007669"/>
    <property type="project" value="InterPro"/>
</dbReference>
<dbReference type="Proteomes" id="UP000182567">
    <property type="component" value="Chromosome"/>
</dbReference>
<dbReference type="GeneID" id="46906867"/>
<dbReference type="Pfam" id="PF00577">
    <property type="entry name" value="Usher"/>
    <property type="match status" value="1"/>
</dbReference>
<dbReference type="Gene3D" id="2.60.40.2070">
    <property type="match status" value="1"/>
</dbReference>
<keyword evidence="5 10" id="KW-1029">Fimbrium biogenesis</keyword>
<dbReference type="InterPro" id="IPR000015">
    <property type="entry name" value="Fimb_usher"/>
</dbReference>